<feature type="signal peptide" evidence="2">
    <location>
        <begin position="1"/>
        <end position="18"/>
    </location>
</feature>
<reference evidence="3 4" key="1">
    <citation type="journal article" date="2021" name="Sci. Rep.">
        <title>The distribution of antibiotic resistance genes in chicken gut microbiota commensals.</title>
        <authorList>
            <person name="Juricova H."/>
            <person name="Matiasovicova J."/>
            <person name="Kubasova T."/>
            <person name="Cejkova D."/>
            <person name="Rychlik I."/>
        </authorList>
    </citation>
    <scope>NUCLEOTIDE SEQUENCE [LARGE SCALE GENOMIC DNA]</scope>
    <source>
        <strain evidence="3 4">An819</strain>
    </source>
</reference>
<keyword evidence="2" id="KW-0732">Signal</keyword>
<proteinExistence type="predicted"/>
<dbReference type="PROSITE" id="PS51257">
    <property type="entry name" value="PROKAR_LIPOPROTEIN"/>
    <property type="match status" value="1"/>
</dbReference>
<organism evidence="3 4">
    <name type="scientific">Marseilla massiliensis</name>
    <dbReference type="NCBI Taxonomy" id="1841864"/>
    <lineage>
        <taxon>Bacteria</taxon>
        <taxon>Pseudomonadati</taxon>
        <taxon>Bacteroidota</taxon>
        <taxon>Bacteroidia</taxon>
        <taxon>Bacteroidales</taxon>
        <taxon>Prevotellaceae</taxon>
        <taxon>Marseilla</taxon>
    </lineage>
</organism>
<accession>A0A938WN19</accession>
<dbReference type="EMBL" id="JACJJL010000019">
    <property type="protein sequence ID" value="MBM6662284.1"/>
    <property type="molecule type" value="Genomic_DNA"/>
</dbReference>
<gene>
    <name evidence="3" type="primary">lptC</name>
    <name evidence="3" type="ORF">H6B30_11080</name>
</gene>
<evidence type="ECO:0000313" key="4">
    <source>
        <dbReference type="Proteomes" id="UP000764045"/>
    </source>
</evidence>
<dbReference type="Proteomes" id="UP000764045">
    <property type="component" value="Unassembled WGS sequence"/>
</dbReference>
<dbReference type="InterPro" id="IPR010664">
    <property type="entry name" value="LipoPS_assembly_LptC-rel"/>
</dbReference>
<dbReference type="InterPro" id="IPR026265">
    <property type="entry name" value="LptC"/>
</dbReference>
<feature type="compositionally biased region" description="Low complexity" evidence="1">
    <location>
        <begin position="200"/>
        <end position="220"/>
    </location>
</feature>
<evidence type="ECO:0000256" key="2">
    <source>
        <dbReference type="SAM" id="SignalP"/>
    </source>
</evidence>
<dbReference type="RefSeq" id="WP_205110587.1">
    <property type="nucleotide sequence ID" value="NZ_CAWUJD010000001.1"/>
</dbReference>
<comment type="caution">
    <text evidence="3">The sequence shown here is derived from an EMBL/GenBank/DDBJ whole genome shotgun (WGS) entry which is preliminary data.</text>
</comment>
<dbReference type="AlphaFoldDB" id="A0A938WN19"/>
<feature type="region of interest" description="Disordered" evidence="1">
    <location>
        <begin position="178"/>
        <end position="220"/>
    </location>
</feature>
<evidence type="ECO:0000313" key="3">
    <source>
        <dbReference type="EMBL" id="MBM6662284.1"/>
    </source>
</evidence>
<dbReference type="GO" id="GO:0005886">
    <property type="term" value="C:plasma membrane"/>
    <property type="evidence" value="ECO:0007669"/>
    <property type="project" value="InterPro"/>
</dbReference>
<sequence>MRLCMWCLALASALPAMVSCTEEKEHPAPAIYDRDSVSVMVSYGVNTLISDSGVIKYRIVTERWDVNQVRQPSRWTFIKGLFLEQFDEKFHVEAYIQADTAWYYDKMKLWELRGRVRVRNVRGMIFRSEELFWDGITHEMYSNKFSRLVTPERTLEGTYFRSDEHMTHYTVSNSKGSFVKSDMESEPAAPADTAKGGDTAVAAPPVRPAAVPRAATSKPR</sequence>
<evidence type="ECO:0000256" key="1">
    <source>
        <dbReference type="SAM" id="MobiDB-lite"/>
    </source>
</evidence>
<dbReference type="GO" id="GO:0015221">
    <property type="term" value="F:lipopolysaccharide transmembrane transporter activity"/>
    <property type="evidence" value="ECO:0007669"/>
    <property type="project" value="InterPro"/>
</dbReference>
<protein>
    <submittedName>
        <fullName evidence="3">LPS export ABC transporter periplasmic protein LptC</fullName>
    </submittedName>
</protein>
<keyword evidence="4" id="KW-1185">Reference proteome</keyword>
<dbReference type="Pfam" id="PF06835">
    <property type="entry name" value="LptC"/>
    <property type="match status" value="1"/>
</dbReference>
<name>A0A938WN19_9BACT</name>
<feature type="chain" id="PRO_5038127578" evidence="2">
    <location>
        <begin position="19"/>
        <end position="220"/>
    </location>
</feature>
<dbReference type="NCBIfam" id="TIGR04409">
    <property type="entry name" value="LptC_YrbK"/>
    <property type="match status" value="1"/>
</dbReference>